<feature type="region of interest" description="Disordered" evidence="3">
    <location>
        <begin position="151"/>
        <end position="191"/>
    </location>
</feature>
<feature type="compositionally biased region" description="Basic and acidic residues" evidence="3">
    <location>
        <begin position="354"/>
        <end position="364"/>
    </location>
</feature>
<evidence type="ECO:0000313" key="5">
    <source>
        <dbReference type="EMBL" id="CDW33616.1"/>
    </source>
</evidence>
<evidence type="ECO:0000256" key="3">
    <source>
        <dbReference type="SAM" id="MobiDB-lite"/>
    </source>
</evidence>
<dbReference type="PANTHER" id="PTHR48029:SF1">
    <property type="entry name" value="NUCLEOLAR PROTEIN 8"/>
    <property type="match status" value="1"/>
</dbReference>
<dbReference type="InterPro" id="IPR035979">
    <property type="entry name" value="RBD_domain_sf"/>
</dbReference>
<keyword evidence="1 2" id="KW-0694">RNA-binding</keyword>
<feature type="compositionally biased region" description="Basic residues" evidence="3">
    <location>
        <begin position="636"/>
        <end position="653"/>
    </location>
</feature>
<feature type="region of interest" description="Disordered" evidence="3">
    <location>
        <begin position="209"/>
        <end position="376"/>
    </location>
</feature>
<dbReference type="OrthoDB" id="21643at2759"/>
<feature type="region of interest" description="Disordered" evidence="3">
    <location>
        <begin position="524"/>
        <end position="549"/>
    </location>
</feature>
<feature type="compositionally biased region" description="Acidic residues" evidence="3">
    <location>
        <begin position="435"/>
        <end position="447"/>
    </location>
</feature>
<dbReference type="InterPro" id="IPR012677">
    <property type="entry name" value="Nucleotide-bd_a/b_plait_sf"/>
</dbReference>
<feature type="compositionally biased region" description="Polar residues" evidence="3">
    <location>
        <begin position="228"/>
        <end position="244"/>
    </location>
</feature>
<feature type="compositionally biased region" description="Basic and acidic residues" evidence="3">
    <location>
        <begin position="252"/>
        <end position="267"/>
    </location>
</feature>
<dbReference type="EMBL" id="HACA01016255">
    <property type="protein sequence ID" value="CDW33616.1"/>
    <property type="molecule type" value="Transcribed_RNA"/>
</dbReference>
<feature type="domain" description="RRM" evidence="4">
    <location>
        <begin position="4"/>
        <end position="86"/>
    </location>
</feature>
<name>A0A0K2U7E0_LEPSM</name>
<accession>A0A0K2U7E0</accession>
<feature type="region of interest" description="Disordered" evidence="3">
    <location>
        <begin position="431"/>
        <end position="450"/>
    </location>
</feature>
<evidence type="ECO:0000256" key="1">
    <source>
        <dbReference type="ARBA" id="ARBA00022884"/>
    </source>
</evidence>
<dbReference type="Gene3D" id="3.30.70.330">
    <property type="match status" value="1"/>
</dbReference>
<proteinExistence type="predicted"/>
<evidence type="ECO:0000256" key="2">
    <source>
        <dbReference type="PROSITE-ProRule" id="PRU00176"/>
    </source>
</evidence>
<dbReference type="SUPFAM" id="SSF54928">
    <property type="entry name" value="RNA-binding domain, RBD"/>
    <property type="match status" value="1"/>
</dbReference>
<evidence type="ECO:0000259" key="4">
    <source>
        <dbReference type="PROSITE" id="PS50102"/>
    </source>
</evidence>
<reference evidence="5" key="1">
    <citation type="submission" date="2014-05" db="EMBL/GenBank/DDBJ databases">
        <authorList>
            <person name="Chronopoulou M."/>
        </authorList>
    </citation>
    <scope>NUCLEOTIDE SEQUENCE</scope>
    <source>
        <tissue evidence="5">Whole organism</tissue>
    </source>
</reference>
<dbReference type="PROSITE" id="PS50102">
    <property type="entry name" value="RRM"/>
    <property type="match status" value="1"/>
</dbReference>
<dbReference type="AlphaFoldDB" id="A0A0K2U7E0"/>
<dbReference type="PANTHER" id="PTHR48029">
    <property type="entry name" value="NUCLEOLAR PROTEIN 8"/>
    <property type="match status" value="1"/>
</dbReference>
<organism evidence="5">
    <name type="scientific">Lepeophtheirus salmonis</name>
    <name type="common">Salmon louse</name>
    <name type="synonym">Caligus salmonis</name>
    <dbReference type="NCBI Taxonomy" id="72036"/>
    <lineage>
        <taxon>Eukaryota</taxon>
        <taxon>Metazoa</taxon>
        <taxon>Ecdysozoa</taxon>
        <taxon>Arthropoda</taxon>
        <taxon>Crustacea</taxon>
        <taxon>Multicrustacea</taxon>
        <taxon>Hexanauplia</taxon>
        <taxon>Copepoda</taxon>
        <taxon>Siphonostomatoida</taxon>
        <taxon>Caligidae</taxon>
        <taxon>Lepeophtheirus</taxon>
    </lineage>
</organism>
<dbReference type="InterPro" id="IPR000504">
    <property type="entry name" value="RRM_dom"/>
</dbReference>
<sequence length="653" mass="74416">MAEGRLFIGNVCPQATEDDFNNNLSSYGTVKKVEIKNKKDIDGNVLSTFAFVDMIAPKSQLEECVEKCSNSSWWEGYKIKIQIAKESFMSRLAKERESSTKNKSESVVEARSHKGAPYKRIVIEEEETDFGDKVPDGKSIGGVIQFDESHSKQNTSFRKPVRKYYSSSSDEDDETDGVRTKPKTPKYSGGAFMRKLESFDSDFWKEEEEKKPRLFNSYQDESSFRSKGFSNSKNNLKNDQNSNLEPLGGGVRAEKSLGKARQKDKVFEQNVNYNLEPLGTSGPNKSHFGNDDDVKRVTSLKQRKTELKRKRDNISLALRGQGSNKISRYDESDEEPDTKTKLFDQSDDEDNETEADRFRERPEFEGPSGHRLLGLQSNFGGDDRFKMDHRFADTAGVKVKLVKKPKDKTFKDSTKFRFDPLNDKATLSVEKSDGDVELEEDGDEVENNSEALDIEKMETRFYEVSEDLKSAFISNRETNTNSSSFSLLKAFGNDLEHVAEKQTDNYVALKIKSDKKKDLFTANPFKYDSSDNEDEENSESKIGSTKKPSNMGSFPSYLKGSKSTVSENFFFVEDDIRFGEAVEFLNSIGETLDVIRTKYEDERPALASIIRKKYRNKAHALEQRSRGFGVSSDKTMKRKKKVMKIRKRGFNKK</sequence>
<protein>
    <recommendedName>
        <fullName evidence="4">RRM domain-containing protein</fullName>
    </recommendedName>
</protein>
<feature type="region of interest" description="Disordered" evidence="3">
    <location>
        <begin position="625"/>
        <end position="653"/>
    </location>
</feature>
<dbReference type="GO" id="GO:0003723">
    <property type="term" value="F:RNA binding"/>
    <property type="evidence" value="ECO:0007669"/>
    <property type="project" value="UniProtKB-UniRule"/>
</dbReference>
<dbReference type="OMA" id="GAKFFRC"/>